<comment type="similarity">
    <text evidence="2 5">Belongs to the bacterial histone-like protein family.</text>
</comment>
<dbReference type="Gene3D" id="4.10.520.10">
    <property type="entry name" value="IHF-like DNA-binding proteins"/>
    <property type="match status" value="1"/>
</dbReference>
<evidence type="ECO:0000256" key="5">
    <source>
        <dbReference type="RuleBase" id="RU003939"/>
    </source>
</evidence>
<comment type="function">
    <text evidence="1">Histone-like DNA-binding protein which is capable of wrapping DNA to stabilize it, and thus to prevent its denaturation under extreme environmental conditions.</text>
</comment>
<sequence length="97" mass="10576">MGKTELVETIHEKADISKKAAGRLVDIMLESIEDALKEGESVDLKGFGKFEMKQRAARVGRNPRTGEEIEIPAATVPVFKPSKALKAAVGKEIEELV</sequence>
<comment type="caution">
    <text evidence="6">The sequence shown here is derived from an EMBL/GenBank/DDBJ whole genome shotgun (WGS) entry which is preliminary data.</text>
</comment>
<keyword evidence="4 6" id="KW-0238">DNA-binding</keyword>
<reference evidence="6 7" key="1">
    <citation type="submission" date="2016-08" db="EMBL/GenBank/DDBJ databases">
        <title>Draft genome sequence of Candidatus Piscirickettsia litoralis, from seawater.</title>
        <authorList>
            <person name="Wan X."/>
            <person name="Lee A.J."/>
            <person name="Hou S."/>
            <person name="Donachie S.P."/>
        </authorList>
    </citation>
    <scope>NUCLEOTIDE SEQUENCE [LARGE SCALE GENOMIC DNA]</scope>
    <source>
        <strain evidence="6 7">Y2</strain>
    </source>
</reference>
<dbReference type="PRINTS" id="PR01727">
    <property type="entry name" value="DNABINDINGHU"/>
</dbReference>
<evidence type="ECO:0000256" key="3">
    <source>
        <dbReference type="ARBA" id="ARBA00023067"/>
    </source>
</evidence>
<dbReference type="PANTHER" id="PTHR33175">
    <property type="entry name" value="DNA-BINDING PROTEIN HU"/>
    <property type="match status" value="1"/>
</dbReference>
<dbReference type="SUPFAM" id="SSF47729">
    <property type="entry name" value="IHF-like DNA-binding proteins"/>
    <property type="match status" value="1"/>
</dbReference>
<evidence type="ECO:0000313" key="6">
    <source>
        <dbReference type="EMBL" id="ODN42342.1"/>
    </source>
</evidence>
<dbReference type="PANTHER" id="PTHR33175:SF3">
    <property type="entry name" value="DNA-BINDING PROTEIN HU-BETA"/>
    <property type="match status" value="1"/>
</dbReference>
<dbReference type="Pfam" id="PF00216">
    <property type="entry name" value="Bac_DNA_binding"/>
    <property type="match status" value="1"/>
</dbReference>
<dbReference type="InterPro" id="IPR020816">
    <property type="entry name" value="Histone-like_DNA-bd_CS"/>
</dbReference>
<proteinExistence type="inferred from homology"/>
<dbReference type="InterPro" id="IPR000119">
    <property type="entry name" value="Hist_DNA-bd"/>
</dbReference>
<gene>
    <name evidence="6" type="ORF">BGC07_04585</name>
</gene>
<accession>A0ABX3A0F1</accession>
<dbReference type="SMART" id="SM00411">
    <property type="entry name" value="BHL"/>
    <property type="match status" value="1"/>
</dbReference>
<evidence type="ECO:0000256" key="4">
    <source>
        <dbReference type="ARBA" id="ARBA00023125"/>
    </source>
</evidence>
<name>A0ABX3A0F1_9GAMM</name>
<evidence type="ECO:0000256" key="2">
    <source>
        <dbReference type="ARBA" id="ARBA00010529"/>
    </source>
</evidence>
<keyword evidence="7" id="KW-1185">Reference proteome</keyword>
<evidence type="ECO:0000313" key="7">
    <source>
        <dbReference type="Proteomes" id="UP000094329"/>
    </source>
</evidence>
<protein>
    <submittedName>
        <fullName evidence="6">DNA-binding protein HU</fullName>
    </submittedName>
</protein>
<keyword evidence="3" id="KW-0226">DNA condensation</keyword>
<dbReference type="EMBL" id="MDTU01000001">
    <property type="protein sequence ID" value="ODN42342.1"/>
    <property type="molecule type" value="Genomic_DNA"/>
</dbReference>
<dbReference type="InterPro" id="IPR010992">
    <property type="entry name" value="IHF-like_DNA-bd_dom_sf"/>
</dbReference>
<evidence type="ECO:0000256" key="1">
    <source>
        <dbReference type="ARBA" id="ARBA00003819"/>
    </source>
</evidence>
<dbReference type="PROSITE" id="PS00045">
    <property type="entry name" value="HISTONE_LIKE"/>
    <property type="match status" value="1"/>
</dbReference>
<dbReference type="GO" id="GO:0003677">
    <property type="term" value="F:DNA binding"/>
    <property type="evidence" value="ECO:0007669"/>
    <property type="project" value="UniProtKB-KW"/>
</dbReference>
<dbReference type="RefSeq" id="WP_069312139.1">
    <property type="nucleotide sequence ID" value="NZ_MDTU01000001.1"/>
</dbReference>
<organism evidence="6 7">
    <name type="scientific">Piscirickettsia litoralis</name>
    <dbReference type="NCBI Taxonomy" id="1891921"/>
    <lineage>
        <taxon>Bacteria</taxon>
        <taxon>Pseudomonadati</taxon>
        <taxon>Pseudomonadota</taxon>
        <taxon>Gammaproteobacteria</taxon>
        <taxon>Thiotrichales</taxon>
        <taxon>Piscirickettsiaceae</taxon>
        <taxon>Piscirickettsia</taxon>
    </lineage>
</organism>
<dbReference type="Proteomes" id="UP000094329">
    <property type="component" value="Unassembled WGS sequence"/>
</dbReference>
<dbReference type="CDD" id="cd13831">
    <property type="entry name" value="HU"/>
    <property type="match status" value="1"/>
</dbReference>